<dbReference type="STRING" id="621456.BJP26_03895"/>
<evidence type="ECO:0000259" key="1">
    <source>
        <dbReference type="Pfam" id="PF01850"/>
    </source>
</evidence>
<dbReference type="Pfam" id="PF01850">
    <property type="entry name" value="PIN"/>
    <property type="match status" value="1"/>
</dbReference>
<dbReference type="CDD" id="cd18682">
    <property type="entry name" value="PIN_VapC-like"/>
    <property type="match status" value="1"/>
</dbReference>
<dbReference type="SUPFAM" id="SSF88723">
    <property type="entry name" value="PIN domain-like"/>
    <property type="match status" value="1"/>
</dbReference>
<dbReference type="Proteomes" id="UP000078460">
    <property type="component" value="Unassembled WGS sequence"/>
</dbReference>
<proteinExistence type="predicted"/>
<dbReference type="InterPro" id="IPR002716">
    <property type="entry name" value="PIN_dom"/>
</dbReference>
<sequence length="127" mass="13535">MSTLVIDASAILAMIFDEVGGDMVADVCDGAVLNAVNLDEVLHKVARRGMDPMLVETQLSRLGISVVAFDVRQARVSAALHSQLTGTDTSFADRACLSMGLMLDATVLTADAKWMGLGLDVDIRLIR</sequence>
<dbReference type="EMBL" id="LQCK02000016">
    <property type="protein sequence ID" value="KZB95135.1"/>
    <property type="molecule type" value="Genomic_DNA"/>
</dbReference>
<feature type="domain" description="PIN" evidence="1">
    <location>
        <begin position="5"/>
        <end position="113"/>
    </location>
</feature>
<evidence type="ECO:0000313" key="2">
    <source>
        <dbReference type="EMBL" id="KZB95135.1"/>
    </source>
</evidence>
<comment type="caution">
    <text evidence="2">The sequence shown here is derived from an EMBL/GenBank/DDBJ whole genome shotgun (WGS) entry which is preliminary data.</text>
</comment>
<protein>
    <submittedName>
        <fullName evidence="2">Twitching motility protein PilT</fullName>
    </submittedName>
</protein>
<dbReference type="GeneID" id="93796920"/>
<keyword evidence="3" id="KW-1185">Reference proteome</keyword>
<dbReference type="KEGG" id="smy:BJP26_03895"/>
<dbReference type="AlphaFoldDB" id="A0A175Y3X3"/>
<name>A0A175Y3X3_9SPHN</name>
<dbReference type="RefSeq" id="WP_017980668.1">
    <property type="nucleotide sequence ID" value="NZ_CP017578.1"/>
</dbReference>
<reference evidence="2" key="1">
    <citation type="submission" date="2016-03" db="EMBL/GenBank/DDBJ databases">
        <title>Sphingomonas melonis TY, whole genome shotgun sequencing.</title>
        <authorList>
            <person name="Wang H."/>
            <person name="Zhu P."/>
        </authorList>
    </citation>
    <scope>NUCLEOTIDE SEQUENCE [LARGE SCALE GENOMIC DNA]</scope>
    <source>
        <strain evidence="2">TY</strain>
    </source>
</reference>
<accession>A0A175Y3X3</accession>
<gene>
    <name evidence="2" type="ORF">AVM11_17140</name>
</gene>
<evidence type="ECO:0000313" key="3">
    <source>
        <dbReference type="Proteomes" id="UP000078460"/>
    </source>
</evidence>
<organism evidence="2 3">
    <name type="scientific">Sphingomonas melonis TY</name>
    <dbReference type="NCBI Taxonomy" id="621456"/>
    <lineage>
        <taxon>Bacteria</taxon>
        <taxon>Pseudomonadati</taxon>
        <taxon>Pseudomonadota</taxon>
        <taxon>Alphaproteobacteria</taxon>
        <taxon>Sphingomonadales</taxon>
        <taxon>Sphingomonadaceae</taxon>
        <taxon>Sphingomonas</taxon>
    </lineage>
</organism>
<dbReference type="OrthoDB" id="286092at2"/>
<dbReference type="InterPro" id="IPR029060">
    <property type="entry name" value="PIN-like_dom_sf"/>
</dbReference>
<dbReference type="Gene3D" id="3.40.50.1010">
    <property type="entry name" value="5'-nuclease"/>
    <property type="match status" value="1"/>
</dbReference>